<organism evidence="1 2">
    <name type="scientific">Colletotrichum higginsianum (strain IMI 349063)</name>
    <name type="common">Crucifer anthracnose fungus</name>
    <dbReference type="NCBI Taxonomy" id="759273"/>
    <lineage>
        <taxon>Eukaryota</taxon>
        <taxon>Fungi</taxon>
        <taxon>Dikarya</taxon>
        <taxon>Ascomycota</taxon>
        <taxon>Pezizomycotina</taxon>
        <taxon>Sordariomycetes</taxon>
        <taxon>Hypocreomycetidae</taxon>
        <taxon>Glomerellales</taxon>
        <taxon>Glomerellaceae</taxon>
        <taxon>Colletotrichum</taxon>
        <taxon>Colletotrichum destructivum species complex</taxon>
    </lineage>
</organism>
<comment type="caution">
    <text evidence="1">The sequence shown here is derived from an EMBL/GenBank/DDBJ whole genome shotgun (WGS) entry which is preliminary data.</text>
</comment>
<dbReference type="GeneID" id="28870158"/>
<dbReference type="KEGG" id="chig:CH63R_11077"/>
<reference evidence="2" key="1">
    <citation type="journal article" date="2017" name="BMC Genomics">
        <title>Gapless genome assembly of Colletotrichum higginsianum reveals chromosome structure and association of transposable elements with secondary metabolite gene clusters.</title>
        <authorList>
            <person name="Dallery J.-F."/>
            <person name="Lapalu N."/>
            <person name="Zampounis A."/>
            <person name="Pigne S."/>
            <person name="Luyten I."/>
            <person name="Amselem J."/>
            <person name="Wittenberg A.H.J."/>
            <person name="Zhou S."/>
            <person name="de Queiroz M.V."/>
            <person name="Robin G.P."/>
            <person name="Auger A."/>
            <person name="Hainaut M."/>
            <person name="Henrissat B."/>
            <person name="Kim K.-T."/>
            <person name="Lee Y.-H."/>
            <person name="Lespinet O."/>
            <person name="Schwartz D.C."/>
            <person name="Thon M.R."/>
            <person name="O'Connell R.J."/>
        </authorList>
    </citation>
    <scope>NUCLEOTIDE SEQUENCE [LARGE SCALE GENOMIC DNA]</scope>
    <source>
        <strain evidence="2">IMI 349063</strain>
    </source>
</reference>
<accession>A0A1B7XXA4</accession>
<proteinExistence type="predicted"/>
<protein>
    <submittedName>
        <fullName evidence="1">Uncharacterized protein</fullName>
    </submittedName>
</protein>
<evidence type="ECO:0000313" key="1">
    <source>
        <dbReference type="EMBL" id="OBR04374.1"/>
    </source>
</evidence>
<evidence type="ECO:0000313" key="2">
    <source>
        <dbReference type="Proteomes" id="UP000092177"/>
    </source>
</evidence>
<keyword evidence="2" id="KW-1185">Reference proteome</keyword>
<gene>
    <name evidence="1" type="ORF">CH63R_11077</name>
</gene>
<dbReference type="EMBL" id="LTAN01000008">
    <property type="protein sequence ID" value="OBR04374.1"/>
    <property type="molecule type" value="Genomic_DNA"/>
</dbReference>
<dbReference type="RefSeq" id="XP_018152892.1">
    <property type="nucleotide sequence ID" value="XM_018306051.1"/>
</dbReference>
<sequence length="133" mass="14452">MAKMDLGTNNKLLPIFGLLVQLTHSKPPLDKLRTHWQLTALDSASGVFNADILAALSPPYPHLDLNFRPDQANIVSVTLSAASATPFPIFPPFSAMFDVATCPDQVPVNKQDTRLMGSIGTLINQPGWLGRED</sequence>
<dbReference type="Proteomes" id="UP000092177">
    <property type="component" value="Chromosome 8"/>
</dbReference>
<name>A0A1B7XXA4_COLHI</name>
<dbReference type="VEuPathDB" id="FungiDB:CH63R_11077"/>
<dbReference type="AlphaFoldDB" id="A0A1B7XXA4"/>